<proteinExistence type="predicted"/>
<dbReference type="SUPFAM" id="SSF48452">
    <property type="entry name" value="TPR-like"/>
    <property type="match status" value="1"/>
</dbReference>
<sequence>MEHLGIADHLHNWTLSIQLDKKEAAHSIYEKLNKHIVEYDTETLAAYFLIESRYHTIVGNLQESRQSLAKAREYEEIFTELQHYKLFFAEGFIYYYEKQYQDAIATLEKAEKYMSPSMEPAEIGEFHLIKAMVYYFLDITSLSAVHAAKAVENFKTLEPLSFLLARTELVLGMNHLDMSDYETAEKHLLTALSTCKKIKNHSLLASANLNLGVLYVTRGLPATAIRYLEDALAGKQKRIELNVLFLLADSYWKTNQAGKAMQAYSEGFQKSLDRDNTKTKWEFAMLHKKYEDRDNFEIVWKEGIEYFRRVNDKYNVRTYSKELAQYYTDKKQYEHATTYYLLALI</sequence>
<comment type="caution">
    <text evidence="1">The sequence shown here is derived from an EMBL/GenBank/DDBJ whole genome shotgun (WGS) entry which is preliminary data.</text>
</comment>
<dbReference type="RefSeq" id="WP_093880837.1">
    <property type="nucleotide sequence ID" value="NZ_FOCD01000002.1"/>
</dbReference>
<dbReference type="Gene3D" id="1.25.40.10">
    <property type="entry name" value="Tetratricopeptide repeat domain"/>
    <property type="match status" value="1"/>
</dbReference>
<dbReference type="AlphaFoldDB" id="A0AAX2EGY2"/>
<dbReference type="EMBL" id="FOCD01000002">
    <property type="protein sequence ID" value="SEN50768.1"/>
    <property type="molecule type" value="Genomic_DNA"/>
</dbReference>
<reference evidence="1 2" key="1">
    <citation type="submission" date="2016-10" db="EMBL/GenBank/DDBJ databases">
        <authorList>
            <person name="Varghese N."/>
            <person name="Submissions S."/>
        </authorList>
    </citation>
    <scope>NUCLEOTIDE SEQUENCE [LARGE SCALE GENOMIC DNA]</scope>
    <source>
        <strain evidence="1 2">DSM 21619</strain>
    </source>
</reference>
<gene>
    <name evidence="1" type="ORF">SAMN04489762_2417</name>
</gene>
<dbReference type="Pfam" id="PF13424">
    <property type="entry name" value="TPR_12"/>
    <property type="match status" value="1"/>
</dbReference>
<evidence type="ECO:0000313" key="2">
    <source>
        <dbReference type="Proteomes" id="UP000199735"/>
    </source>
</evidence>
<protein>
    <submittedName>
        <fullName evidence="1">Response regulator aspartate phosphatase C</fullName>
    </submittedName>
</protein>
<organism evidence="1 2">
    <name type="scientific">Terribacillus saccharophilus</name>
    <dbReference type="NCBI Taxonomy" id="361277"/>
    <lineage>
        <taxon>Bacteria</taxon>
        <taxon>Bacillati</taxon>
        <taxon>Bacillota</taxon>
        <taxon>Bacilli</taxon>
        <taxon>Bacillales</taxon>
        <taxon>Bacillaceae</taxon>
        <taxon>Terribacillus</taxon>
    </lineage>
</organism>
<accession>A0AAX2EGY2</accession>
<evidence type="ECO:0000313" key="1">
    <source>
        <dbReference type="EMBL" id="SEN50768.1"/>
    </source>
</evidence>
<dbReference type="Proteomes" id="UP000199735">
    <property type="component" value="Unassembled WGS sequence"/>
</dbReference>
<dbReference type="InterPro" id="IPR011990">
    <property type="entry name" value="TPR-like_helical_dom_sf"/>
</dbReference>
<name>A0AAX2EGY2_9BACI</name>